<dbReference type="Gramene" id="TraesCS1D02G067300.1">
    <property type="protein sequence ID" value="TraesCS1D02G067300.1"/>
    <property type="gene ID" value="TraesCS1D02G067300"/>
</dbReference>
<dbReference type="Gramene" id="TraesJUL1D03G00430030.1">
    <property type="protein sequence ID" value="TraesJUL1D03G00430030.1"/>
    <property type="gene ID" value="TraesJUL1D03G00430030"/>
</dbReference>
<dbReference type="Gramene" id="TraesLDM1D03G00428880.1">
    <property type="protein sequence ID" value="TraesLDM1D03G00428880.1"/>
    <property type="gene ID" value="TraesLDM1D03G00428880"/>
</dbReference>
<dbReference type="Gramene" id="TraesARI1D03G00432480.1">
    <property type="protein sequence ID" value="TraesARI1D03G00432480.1"/>
    <property type="gene ID" value="TraesARI1D03G00432480"/>
</dbReference>
<dbReference type="AlphaFoldDB" id="A0A3B5ZPM9"/>
<dbReference type="Gramene" id="TraesRN1D0100156800.1">
    <property type="protein sequence ID" value="TraesRN1D0100156800.1"/>
    <property type="gene ID" value="TraesRN1D0100156800"/>
</dbReference>
<organism evidence="2">
    <name type="scientific">Triticum aestivum</name>
    <name type="common">Wheat</name>
    <dbReference type="NCBI Taxonomy" id="4565"/>
    <lineage>
        <taxon>Eukaryota</taxon>
        <taxon>Viridiplantae</taxon>
        <taxon>Streptophyta</taxon>
        <taxon>Embryophyta</taxon>
        <taxon>Tracheophyta</taxon>
        <taxon>Spermatophyta</taxon>
        <taxon>Magnoliopsida</taxon>
        <taxon>Liliopsida</taxon>
        <taxon>Poales</taxon>
        <taxon>Poaceae</taxon>
        <taxon>BOP clade</taxon>
        <taxon>Pooideae</taxon>
        <taxon>Triticodae</taxon>
        <taxon>Triticeae</taxon>
        <taxon>Triticinae</taxon>
        <taxon>Triticum</taxon>
    </lineage>
</organism>
<accession>A0A3B5ZPM9</accession>
<sequence length="99" mass="10901">MDGWARDDAESSCRYGALVECPEAADATPTPALEVEQPPLAHGYGSRVRDGDGAKEDSWTSTDCIAAAVPMEWRGYNYSEKVFLPLSFLTELFLCHPLF</sequence>
<evidence type="ECO:0000313" key="3">
    <source>
        <dbReference type="Proteomes" id="UP000019116"/>
    </source>
</evidence>
<evidence type="ECO:0000256" key="1">
    <source>
        <dbReference type="SAM" id="MobiDB-lite"/>
    </source>
</evidence>
<dbReference type="Gramene" id="TraesSYM1D03G00433360.1">
    <property type="protein sequence ID" value="TraesSYM1D03G00433360.1"/>
    <property type="gene ID" value="TraesSYM1D03G00433360"/>
</dbReference>
<keyword evidence="3" id="KW-1185">Reference proteome</keyword>
<protein>
    <submittedName>
        <fullName evidence="2">Uncharacterized protein</fullName>
    </submittedName>
</protein>
<dbReference type="OrthoDB" id="714173at2759"/>
<feature type="region of interest" description="Disordered" evidence="1">
    <location>
        <begin position="26"/>
        <end position="59"/>
    </location>
</feature>
<dbReference type="Gramene" id="TraesSTA1D03G00425800.1">
    <property type="protein sequence ID" value="TraesSTA1D03G00425800.1"/>
    <property type="gene ID" value="TraesSTA1D03G00425800"/>
</dbReference>
<evidence type="ECO:0000313" key="2">
    <source>
        <dbReference type="EnsemblPlants" id="TraesCS1D02G067300.1"/>
    </source>
</evidence>
<dbReference type="Gramene" id="TraesCS1D03G0151200.1">
    <property type="protein sequence ID" value="TraesCS1D03G0151200.1.CDS"/>
    <property type="gene ID" value="TraesCS1D03G0151200"/>
</dbReference>
<name>A0A3B5ZPM9_WHEAT</name>
<proteinExistence type="predicted"/>
<reference evidence="2" key="1">
    <citation type="submission" date="2018-08" db="EMBL/GenBank/DDBJ databases">
        <authorList>
            <person name="Rossello M."/>
        </authorList>
    </citation>
    <scope>NUCLEOTIDE SEQUENCE [LARGE SCALE GENOMIC DNA]</scope>
    <source>
        <strain evidence="2">cv. Chinese Spring</strain>
    </source>
</reference>
<dbReference type="EnsemblPlants" id="TraesCS1D02G067300.1">
    <property type="protein sequence ID" value="TraesCS1D02G067300.1"/>
    <property type="gene ID" value="TraesCS1D02G067300"/>
</dbReference>
<feature type="compositionally biased region" description="Basic and acidic residues" evidence="1">
    <location>
        <begin position="47"/>
        <end position="58"/>
    </location>
</feature>
<dbReference type="Proteomes" id="UP000019116">
    <property type="component" value="Chromosome 1D"/>
</dbReference>
<dbReference type="Gramene" id="TraesCAD_scaffold_102509_01G000100.1">
    <property type="protein sequence ID" value="TraesCAD_scaffold_102509_01G000100.1"/>
    <property type="gene ID" value="TraesCAD_scaffold_102509_01G000100"/>
</dbReference>
<reference evidence="2" key="2">
    <citation type="submission" date="2018-10" db="UniProtKB">
        <authorList>
            <consortium name="EnsemblPlants"/>
        </authorList>
    </citation>
    <scope>IDENTIFICATION</scope>
</reference>